<dbReference type="Pfam" id="PF14322">
    <property type="entry name" value="SusD-like_3"/>
    <property type="match status" value="1"/>
</dbReference>
<gene>
    <name evidence="8" type="ORF">J6I44_06525</name>
</gene>
<comment type="subcellular location">
    <subcellularLocation>
        <location evidence="1">Cell outer membrane</location>
    </subcellularLocation>
</comment>
<dbReference type="Gene3D" id="1.25.40.390">
    <property type="match status" value="1"/>
</dbReference>
<protein>
    <submittedName>
        <fullName evidence="8">RagB/SusD family nutrient uptake outer membrane protein</fullName>
    </submittedName>
</protein>
<dbReference type="InterPro" id="IPR011990">
    <property type="entry name" value="TPR-like_helical_dom_sf"/>
</dbReference>
<name>A0ABT3PKN3_9BACT</name>
<dbReference type="SUPFAM" id="SSF48452">
    <property type="entry name" value="TPR-like"/>
    <property type="match status" value="1"/>
</dbReference>
<evidence type="ECO:0000256" key="1">
    <source>
        <dbReference type="ARBA" id="ARBA00004442"/>
    </source>
</evidence>
<feature type="domain" description="RagB/SusD" evidence="6">
    <location>
        <begin position="405"/>
        <end position="533"/>
    </location>
</feature>
<dbReference type="InterPro" id="IPR012944">
    <property type="entry name" value="SusD_RagB_dom"/>
</dbReference>
<dbReference type="Pfam" id="PF07980">
    <property type="entry name" value="SusD_RagB"/>
    <property type="match status" value="1"/>
</dbReference>
<comment type="caution">
    <text evidence="8">The sequence shown here is derived from an EMBL/GenBank/DDBJ whole genome shotgun (WGS) entry which is preliminary data.</text>
</comment>
<evidence type="ECO:0000256" key="4">
    <source>
        <dbReference type="ARBA" id="ARBA00023136"/>
    </source>
</evidence>
<keyword evidence="4" id="KW-0472">Membrane</keyword>
<sequence length="533" mass="59888">MSCMLMASCTDLTENVNNEVTADNFFRTDEEFISALGDAYNPLTSYGGNTAVTVLNEVTSDEIVVAQKGADWEDGGVWIRLHRHTFTPSDDVINNTWNDFFSGVANANRLIFQFQSVVESGDVSQEDASAFIAELRALRAFYYYLLLDNFGNVPIVTDFEQDPSETAQPSTDFQDGRQAVFEFVESELLEVLDLVDTDVGGTIGRVNKWVVHMTLAKLYLNAEVYTGTSRWDDVVTHTNAIIDSGNFNLMANYADNFTVDNTGSPEHIFTIPFDEVFLEGFNLHVMTNHILSQPAFDFGSQPWNGFQTMTDFYGSYIDPAQNPGPQGDVVGLDPQGSTVTGTVDDRLDNFLVGPLLDLEGNQIEDDGVLSSDPNGPPITHTPYINELEPDSWRQAGARIAKYEMEIGLSGSNMNNDMVVYRYADVLLMKAEALWRMNPNDPEALMLVNQIRERANVDPFTSLDADKLLGERGRELFWEIVRRQDLIRFEGETQQTRFNEAWWEKNTSDPNRNVFPIPQNQLEANPNLEQNPGY</sequence>
<dbReference type="InterPro" id="IPR033985">
    <property type="entry name" value="SusD-like_N"/>
</dbReference>
<feature type="domain" description="SusD-like N-terminal" evidence="7">
    <location>
        <begin position="76"/>
        <end position="220"/>
    </location>
</feature>
<evidence type="ECO:0000313" key="9">
    <source>
        <dbReference type="Proteomes" id="UP001207918"/>
    </source>
</evidence>
<organism evidence="8 9">
    <name type="scientific">Fodinibius salsisoli</name>
    <dbReference type="NCBI Taxonomy" id="2820877"/>
    <lineage>
        <taxon>Bacteria</taxon>
        <taxon>Pseudomonadati</taxon>
        <taxon>Balneolota</taxon>
        <taxon>Balneolia</taxon>
        <taxon>Balneolales</taxon>
        <taxon>Balneolaceae</taxon>
        <taxon>Fodinibius</taxon>
    </lineage>
</organism>
<evidence type="ECO:0000259" key="6">
    <source>
        <dbReference type="Pfam" id="PF07980"/>
    </source>
</evidence>
<evidence type="ECO:0000256" key="5">
    <source>
        <dbReference type="ARBA" id="ARBA00023237"/>
    </source>
</evidence>
<keyword evidence="5" id="KW-0998">Cell outer membrane</keyword>
<evidence type="ECO:0000259" key="7">
    <source>
        <dbReference type="Pfam" id="PF14322"/>
    </source>
</evidence>
<accession>A0ABT3PKN3</accession>
<dbReference type="Proteomes" id="UP001207918">
    <property type="component" value="Unassembled WGS sequence"/>
</dbReference>
<keyword evidence="3" id="KW-0732">Signal</keyword>
<evidence type="ECO:0000256" key="3">
    <source>
        <dbReference type="ARBA" id="ARBA00022729"/>
    </source>
</evidence>
<evidence type="ECO:0000256" key="2">
    <source>
        <dbReference type="ARBA" id="ARBA00006275"/>
    </source>
</evidence>
<proteinExistence type="inferred from homology"/>
<evidence type="ECO:0000313" key="8">
    <source>
        <dbReference type="EMBL" id="MCW9706501.1"/>
    </source>
</evidence>
<keyword evidence="9" id="KW-1185">Reference proteome</keyword>
<reference evidence="8 9" key="1">
    <citation type="submission" date="2021-03" db="EMBL/GenBank/DDBJ databases">
        <title>Aliifodinibius sp. nov., a new bacterium isolated from saline soil.</title>
        <authorList>
            <person name="Galisteo C."/>
            <person name="De La Haba R."/>
            <person name="Sanchez-Porro C."/>
            <person name="Ventosa A."/>
        </authorList>
    </citation>
    <scope>NUCLEOTIDE SEQUENCE [LARGE SCALE GENOMIC DNA]</scope>
    <source>
        <strain evidence="8 9">1BSP15-2V2</strain>
    </source>
</reference>
<comment type="similarity">
    <text evidence="2">Belongs to the SusD family.</text>
</comment>
<dbReference type="EMBL" id="JAGGJA010000003">
    <property type="protein sequence ID" value="MCW9706501.1"/>
    <property type="molecule type" value="Genomic_DNA"/>
</dbReference>